<comment type="caution">
    <text evidence="2">The sequence shown here is derived from an EMBL/GenBank/DDBJ whole genome shotgun (WGS) entry which is preliminary data.</text>
</comment>
<proteinExistence type="predicted"/>
<gene>
    <name evidence="2" type="ORF">RND71_008542</name>
</gene>
<sequence length="220" mass="25963">MLELNLFAGKLGTFDSRVICAYLGIPNHPIHPLKDFIYMPDYKAIRDTFCVSGFKATWARHPGKYRRNKSLRMGNFTQKARVWLRLLNYRIMPFDHYTDVSKERVYIVYFIMMGQPVNIGYWMLQEMIKVLKFKSKRLSFGNTLTAYLLKIDNTLPRHDQLRKMAVITDERFELDFPSLFIKAPHTTHFRALLRDKSRMPIDEDVNSVDLMEVDAEAEDE</sequence>
<evidence type="ECO:0000313" key="2">
    <source>
        <dbReference type="EMBL" id="KAK4373158.1"/>
    </source>
</evidence>
<protein>
    <recommendedName>
        <fullName evidence="1">Putative plant transposon protein domain-containing protein</fullName>
    </recommendedName>
</protein>
<dbReference type="InterPro" id="IPR046796">
    <property type="entry name" value="Transposase_32_dom"/>
</dbReference>
<organism evidence="2 3">
    <name type="scientific">Anisodus tanguticus</name>
    <dbReference type="NCBI Taxonomy" id="243964"/>
    <lineage>
        <taxon>Eukaryota</taxon>
        <taxon>Viridiplantae</taxon>
        <taxon>Streptophyta</taxon>
        <taxon>Embryophyta</taxon>
        <taxon>Tracheophyta</taxon>
        <taxon>Spermatophyta</taxon>
        <taxon>Magnoliopsida</taxon>
        <taxon>eudicotyledons</taxon>
        <taxon>Gunneridae</taxon>
        <taxon>Pentapetalae</taxon>
        <taxon>asterids</taxon>
        <taxon>lamiids</taxon>
        <taxon>Solanales</taxon>
        <taxon>Solanaceae</taxon>
        <taxon>Solanoideae</taxon>
        <taxon>Hyoscyameae</taxon>
        <taxon>Anisodus</taxon>
    </lineage>
</organism>
<reference evidence="2" key="1">
    <citation type="submission" date="2023-12" db="EMBL/GenBank/DDBJ databases">
        <title>Genome assembly of Anisodus tanguticus.</title>
        <authorList>
            <person name="Wang Y.-J."/>
        </authorList>
    </citation>
    <scope>NUCLEOTIDE SEQUENCE</scope>
    <source>
        <strain evidence="2">KB-2021</strain>
        <tissue evidence="2">Leaf</tissue>
    </source>
</reference>
<name>A0AAE1SPA0_9SOLA</name>
<keyword evidence="3" id="KW-1185">Reference proteome</keyword>
<evidence type="ECO:0000313" key="3">
    <source>
        <dbReference type="Proteomes" id="UP001291623"/>
    </source>
</evidence>
<accession>A0AAE1SPA0</accession>
<dbReference type="AlphaFoldDB" id="A0AAE1SPA0"/>
<dbReference type="Pfam" id="PF20167">
    <property type="entry name" value="Transposase_32"/>
    <property type="match status" value="1"/>
</dbReference>
<dbReference type="Proteomes" id="UP001291623">
    <property type="component" value="Unassembled WGS sequence"/>
</dbReference>
<feature type="domain" description="Putative plant transposon protein" evidence="1">
    <location>
        <begin position="9"/>
        <end position="147"/>
    </location>
</feature>
<dbReference type="EMBL" id="JAVYJV010000004">
    <property type="protein sequence ID" value="KAK4373158.1"/>
    <property type="molecule type" value="Genomic_DNA"/>
</dbReference>
<evidence type="ECO:0000259" key="1">
    <source>
        <dbReference type="Pfam" id="PF20167"/>
    </source>
</evidence>